<dbReference type="CDD" id="cd01745">
    <property type="entry name" value="GATase1_2"/>
    <property type="match status" value="1"/>
</dbReference>
<dbReference type="GO" id="GO:0016787">
    <property type="term" value="F:hydrolase activity"/>
    <property type="evidence" value="ECO:0007669"/>
    <property type="project" value="UniProtKB-KW"/>
</dbReference>
<dbReference type="RefSeq" id="WP_221862474.1">
    <property type="nucleotide sequence ID" value="NZ_JAIKTU010000023.1"/>
</dbReference>
<dbReference type="Proteomes" id="UP001299068">
    <property type="component" value="Unassembled WGS sequence"/>
</dbReference>
<dbReference type="InterPro" id="IPR011697">
    <property type="entry name" value="Peptidase_C26"/>
</dbReference>
<dbReference type="PANTHER" id="PTHR43235">
    <property type="entry name" value="GLUTAMINE AMIDOTRANSFERASE PB2B2.05-RELATED"/>
    <property type="match status" value="1"/>
</dbReference>
<gene>
    <name evidence="1" type="ORF">K5V21_18275</name>
</gene>
<keyword evidence="1" id="KW-0378">Hydrolase</keyword>
<keyword evidence="2" id="KW-1185">Reference proteome</keyword>
<dbReference type="SUPFAM" id="SSF52317">
    <property type="entry name" value="Class I glutamine amidotransferase-like"/>
    <property type="match status" value="1"/>
</dbReference>
<sequence>MSIKPLIGISASLTIDTSEKMAGRRIISLSENYVNAILNAGGFPFILPINNDINVIKEYAKFLDGLLLSGGYDVDPLNYDEDPNYKLGRTINERDEFEIKLINEFENLNKPILGICRGNQILNVVHGGTIYQDISLIKGSFIKHDQDAFEYDGTHRITIEDGTKLKRILGKNSLVNSYHHQAIKNVGEGLKIAAISNDNVIEAIENTTGSFKLGVQWHPEMMFYKSKDMSNIFRYFLLECKNNKNKLI</sequence>
<dbReference type="PROSITE" id="PS51273">
    <property type="entry name" value="GATASE_TYPE_1"/>
    <property type="match status" value="1"/>
</dbReference>
<reference evidence="1 2" key="1">
    <citation type="journal article" date="2021" name="Cell Host Microbe">
        <title>in vivo commensal control of Clostridioides difficile virulence.</title>
        <authorList>
            <person name="Girinathan B.P."/>
            <person name="Dibenedetto N."/>
            <person name="Worley J.N."/>
            <person name="Peltier J."/>
            <person name="Arrieta-Ortiz M.L."/>
            <person name="Rupa Christinal Immanuel S."/>
            <person name="Lavin R."/>
            <person name="Delaney M.L."/>
            <person name="Cummins C."/>
            <person name="Hoffmann M."/>
            <person name="Luo Y."/>
            <person name="Gonzalez-Escalona N."/>
            <person name="Allard M."/>
            <person name="Onderdonk A.B."/>
            <person name="Gerber G.K."/>
            <person name="Sonenshein A.L."/>
            <person name="Baliga N."/>
            <person name="Dupuy B."/>
            <person name="Bry L."/>
        </authorList>
    </citation>
    <scope>NUCLEOTIDE SEQUENCE [LARGE SCALE GENOMIC DNA]</scope>
    <source>
        <strain evidence="1 2">DSM 599</strain>
    </source>
</reference>
<dbReference type="InterPro" id="IPR029062">
    <property type="entry name" value="Class_I_gatase-like"/>
</dbReference>
<dbReference type="PANTHER" id="PTHR43235:SF1">
    <property type="entry name" value="GLUTAMINE AMIDOTRANSFERASE PB2B2.05-RELATED"/>
    <property type="match status" value="1"/>
</dbReference>
<accession>A0ABS7L2S5</accession>
<dbReference type="Gene3D" id="3.40.50.880">
    <property type="match status" value="1"/>
</dbReference>
<proteinExistence type="predicted"/>
<dbReference type="EMBL" id="JAIKTU010000023">
    <property type="protein sequence ID" value="MBY0757376.1"/>
    <property type="molecule type" value="Genomic_DNA"/>
</dbReference>
<protein>
    <submittedName>
        <fullName evidence="1">Gamma-glutamyl-gamma-aminobutyrate hydrolase family protein</fullName>
    </submittedName>
</protein>
<evidence type="ECO:0000313" key="1">
    <source>
        <dbReference type="EMBL" id="MBY0757376.1"/>
    </source>
</evidence>
<name>A0ABS7L2S5_CLOSR</name>
<dbReference type="InterPro" id="IPR044668">
    <property type="entry name" value="PuuD-like"/>
</dbReference>
<evidence type="ECO:0000313" key="2">
    <source>
        <dbReference type="Proteomes" id="UP001299068"/>
    </source>
</evidence>
<organism evidence="1 2">
    <name type="scientific">Clostridium sardiniense</name>
    <name type="common">Clostridium absonum</name>
    <dbReference type="NCBI Taxonomy" id="29369"/>
    <lineage>
        <taxon>Bacteria</taxon>
        <taxon>Bacillati</taxon>
        <taxon>Bacillota</taxon>
        <taxon>Clostridia</taxon>
        <taxon>Eubacteriales</taxon>
        <taxon>Clostridiaceae</taxon>
        <taxon>Clostridium</taxon>
    </lineage>
</organism>
<dbReference type="Pfam" id="PF07722">
    <property type="entry name" value="Peptidase_C26"/>
    <property type="match status" value="1"/>
</dbReference>
<comment type="caution">
    <text evidence="1">The sequence shown here is derived from an EMBL/GenBank/DDBJ whole genome shotgun (WGS) entry which is preliminary data.</text>
</comment>